<evidence type="ECO:0000256" key="4">
    <source>
        <dbReference type="ARBA" id="ARBA00022840"/>
    </source>
</evidence>
<dbReference type="PANTHER" id="PTHR43790">
    <property type="entry name" value="CARBOHYDRATE TRANSPORT ATP-BINDING PROTEIN MG119-RELATED"/>
    <property type="match status" value="1"/>
</dbReference>
<feature type="domain" description="ABC transporter" evidence="5">
    <location>
        <begin position="25"/>
        <end position="257"/>
    </location>
</feature>
<evidence type="ECO:0000259" key="5">
    <source>
        <dbReference type="PROSITE" id="PS50893"/>
    </source>
</evidence>
<evidence type="ECO:0000313" key="6">
    <source>
        <dbReference type="EMBL" id="KKL54118.1"/>
    </source>
</evidence>
<dbReference type="AlphaFoldDB" id="A0A0F9CXM9"/>
<sequence>MNERGSRTEGALAVGLDATAGTPAVELSGISKAFPGVVANNNISLTVWPGEVHCLLGENGAGKSTLMQILSGMYHPDMGTIRMFGREVRINSPRQALELGVGMVYQHSTLIPVFSVLENLLLGSRGLILDRQGALKRFREYSDLLGVDIDPGALVGNLALGQQQQVEIIKTLWKGSSVLILDEPTSMLTPQAIEELKEVVAQLKQSGLAVIFITHKLHEAMEIGDRISVLRGGRLVGSTGPSVLGSADSSEIRRMVIEMMFGKEMRAATNVAEARDHITGKSMREEPAGRPVLELVDVSVEAQHDEAEVQGVSFCLHAGEILGVAGVDGNGQRELAEAIAGQRRVNAGDILLNGSSISGCSVSDRQKMGLRYVTDDRMGEGICRSLSVGRNMFLKRIGQKPFWN</sequence>
<evidence type="ECO:0000256" key="3">
    <source>
        <dbReference type="ARBA" id="ARBA00022741"/>
    </source>
</evidence>
<gene>
    <name evidence="6" type="ORF">LCGC14_2268600</name>
</gene>
<dbReference type="PROSITE" id="PS50893">
    <property type="entry name" value="ABC_TRANSPORTER_2"/>
    <property type="match status" value="1"/>
</dbReference>
<reference evidence="6" key="1">
    <citation type="journal article" date="2015" name="Nature">
        <title>Complex archaea that bridge the gap between prokaryotes and eukaryotes.</title>
        <authorList>
            <person name="Spang A."/>
            <person name="Saw J.H."/>
            <person name="Jorgensen S.L."/>
            <person name="Zaremba-Niedzwiedzka K."/>
            <person name="Martijn J."/>
            <person name="Lind A.E."/>
            <person name="van Eijk R."/>
            <person name="Schleper C."/>
            <person name="Guy L."/>
            <person name="Ettema T.J."/>
        </authorList>
    </citation>
    <scope>NUCLEOTIDE SEQUENCE</scope>
</reference>
<keyword evidence="3" id="KW-0547">Nucleotide-binding</keyword>
<dbReference type="EMBL" id="LAZR01031314">
    <property type="protein sequence ID" value="KKL54118.1"/>
    <property type="molecule type" value="Genomic_DNA"/>
</dbReference>
<name>A0A0F9CXM9_9ZZZZ</name>
<organism evidence="6">
    <name type="scientific">marine sediment metagenome</name>
    <dbReference type="NCBI Taxonomy" id="412755"/>
    <lineage>
        <taxon>unclassified sequences</taxon>
        <taxon>metagenomes</taxon>
        <taxon>ecological metagenomes</taxon>
    </lineage>
</organism>
<proteinExistence type="predicted"/>
<dbReference type="SUPFAM" id="SSF52540">
    <property type="entry name" value="P-loop containing nucleoside triphosphate hydrolases"/>
    <property type="match status" value="2"/>
</dbReference>
<dbReference type="InterPro" id="IPR003593">
    <property type="entry name" value="AAA+_ATPase"/>
</dbReference>
<evidence type="ECO:0000256" key="2">
    <source>
        <dbReference type="ARBA" id="ARBA00022737"/>
    </source>
</evidence>
<keyword evidence="2" id="KW-0677">Repeat</keyword>
<keyword evidence="1" id="KW-0813">Transport</keyword>
<dbReference type="Pfam" id="PF00005">
    <property type="entry name" value="ABC_tran"/>
    <property type="match status" value="1"/>
</dbReference>
<dbReference type="InterPro" id="IPR027417">
    <property type="entry name" value="P-loop_NTPase"/>
</dbReference>
<keyword evidence="4" id="KW-0067">ATP-binding</keyword>
<dbReference type="CDD" id="cd03216">
    <property type="entry name" value="ABC_Carb_Monos_I"/>
    <property type="match status" value="1"/>
</dbReference>
<dbReference type="SMART" id="SM00382">
    <property type="entry name" value="AAA"/>
    <property type="match status" value="1"/>
</dbReference>
<protein>
    <recommendedName>
        <fullName evidence="5">ABC transporter domain-containing protein</fullName>
    </recommendedName>
</protein>
<dbReference type="PANTHER" id="PTHR43790:SF9">
    <property type="entry name" value="GALACTOFURANOSE TRANSPORTER ATP-BINDING PROTEIN YTFR"/>
    <property type="match status" value="1"/>
</dbReference>
<feature type="non-terminal residue" evidence="6">
    <location>
        <position position="404"/>
    </location>
</feature>
<accession>A0A0F9CXM9</accession>
<dbReference type="Gene3D" id="3.40.50.300">
    <property type="entry name" value="P-loop containing nucleotide triphosphate hydrolases"/>
    <property type="match status" value="2"/>
</dbReference>
<evidence type="ECO:0000256" key="1">
    <source>
        <dbReference type="ARBA" id="ARBA00022448"/>
    </source>
</evidence>
<dbReference type="InterPro" id="IPR050107">
    <property type="entry name" value="ABC_carbohydrate_import_ATPase"/>
</dbReference>
<dbReference type="InterPro" id="IPR003439">
    <property type="entry name" value="ABC_transporter-like_ATP-bd"/>
</dbReference>
<dbReference type="GO" id="GO:0016887">
    <property type="term" value="F:ATP hydrolysis activity"/>
    <property type="evidence" value="ECO:0007669"/>
    <property type="project" value="InterPro"/>
</dbReference>
<comment type="caution">
    <text evidence="6">The sequence shown here is derived from an EMBL/GenBank/DDBJ whole genome shotgun (WGS) entry which is preliminary data.</text>
</comment>
<dbReference type="GO" id="GO:0005524">
    <property type="term" value="F:ATP binding"/>
    <property type="evidence" value="ECO:0007669"/>
    <property type="project" value="UniProtKB-KW"/>
</dbReference>